<accession>A0A7V2AWC6</accession>
<evidence type="ECO:0000259" key="2">
    <source>
        <dbReference type="SMART" id="SM00899"/>
    </source>
</evidence>
<feature type="domain" description="Ferrous iron transporter FeoA-like" evidence="2">
    <location>
        <begin position="4"/>
        <end position="76"/>
    </location>
</feature>
<evidence type="ECO:0000313" key="3">
    <source>
        <dbReference type="EMBL" id="HER44456.1"/>
    </source>
</evidence>
<dbReference type="Gene3D" id="2.30.30.90">
    <property type="match status" value="1"/>
</dbReference>
<dbReference type="PANTHER" id="PTHR43151">
    <property type="entry name" value="FEOA FAMILY PROTEIN"/>
    <property type="match status" value="1"/>
</dbReference>
<evidence type="ECO:0000256" key="1">
    <source>
        <dbReference type="ARBA" id="ARBA00023004"/>
    </source>
</evidence>
<dbReference type="PANTHER" id="PTHR43151:SF1">
    <property type="entry name" value="SSR2333 PROTEIN"/>
    <property type="match status" value="1"/>
</dbReference>
<dbReference type="InterPro" id="IPR008988">
    <property type="entry name" value="Transcriptional_repressor_C"/>
</dbReference>
<protein>
    <submittedName>
        <fullName evidence="3">Ferrous iron transport protein A</fullName>
    </submittedName>
</protein>
<reference evidence="3" key="1">
    <citation type="journal article" date="2020" name="mSystems">
        <title>Genome- and Community-Level Interaction Insights into Carbon Utilization and Element Cycling Functions of Hydrothermarchaeota in Hydrothermal Sediment.</title>
        <authorList>
            <person name="Zhou Z."/>
            <person name="Liu Y."/>
            <person name="Xu W."/>
            <person name="Pan J."/>
            <person name="Luo Z.H."/>
            <person name="Li M."/>
        </authorList>
    </citation>
    <scope>NUCLEOTIDE SEQUENCE [LARGE SCALE GENOMIC DNA]</scope>
    <source>
        <strain evidence="3">SpSt-1233</strain>
    </source>
</reference>
<comment type="caution">
    <text evidence="3">The sequence shown here is derived from an EMBL/GenBank/DDBJ whole genome shotgun (WGS) entry which is preliminary data.</text>
</comment>
<proteinExistence type="predicted"/>
<dbReference type="InterPro" id="IPR007167">
    <property type="entry name" value="Fe-transptr_FeoA-like"/>
</dbReference>
<dbReference type="GO" id="GO:0046914">
    <property type="term" value="F:transition metal ion binding"/>
    <property type="evidence" value="ECO:0007669"/>
    <property type="project" value="InterPro"/>
</dbReference>
<organism evidence="3">
    <name type="scientific">Eiseniibacteriota bacterium</name>
    <dbReference type="NCBI Taxonomy" id="2212470"/>
    <lineage>
        <taxon>Bacteria</taxon>
        <taxon>Candidatus Eiseniibacteriota</taxon>
    </lineage>
</organism>
<keyword evidence="1" id="KW-0408">Iron</keyword>
<dbReference type="InterPro" id="IPR038157">
    <property type="entry name" value="FeoA_core_dom"/>
</dbReference>
<dbReference type="Pfam" id="PF04023">
    <property type="entry name" value="FeoA"/>
    <property type="match status" value="1"/>
</dbReference>
<gene>
    <name evidence="3" type="ORF">ENO08_08355</name>
</gene>
<dbReference type="SUPFAM" id="SSF50037">
    <property type="entry name" value="C-terminal domain of transcriptional repressors"/>
    <property type="match status" value="1"/>
</dbReference>
<dbReference type="AlphaFoldDB" id="A0A7V2AWC6"/>
<dbReference type="EMBL" id="DSEC01000601">
    <property type="protein sequence ID" value="HER44456.1"/>
    <property type="molecule type" value="Genomic_DNA"/>
</dbReference>
<dbReference type="Proteomes" id="UP000886069">
    <property type="component" value="Unassembled WGS sequence"/>
</dbReference>
<dbReference type="InterPro" id="IPR053184">
    <property type="entry name" value="FeoA-like"/>
</dbReference>
<sequence>MMTIPLTELKAGQKAKIVSLMGGRGIHRNLEVLGIRPGAVIEKISNPIRPGAVVVQVGGSQVALGYGITNKIIVEVLA</sequence>
<name>A0A7V2AWC6_UNCEI</name>
<dbReference type="SMART" id="SM00899">
    <property type="entry name" value="FeoA"/>
    <property type="match status" value="1"/>
</dbReference>